<sequence length="218" mass="23471">MKKPGKRAGEPSRAGNDRSTGQTTRYHHGDLSGALLSAARFILDRDGVSALGLRPVTRAAGVSHTAAAHHFGDLAGLLSELAATGLDELRAAIISAAGTPRLIAEAYVFYALRHPHMFELMFRSDLIDRTSPRYRNAASALFAMLAGSPEVSDHDGQKETDGYDSQDAARYTAAWGLVHGIAVLATDGRLDPLISRLREPMSREDLVRQAILSVPPFL</sequence>
<dbReference type="RefSeq" id="WP_146885369.1">
    <property type="nucleotide sequence ID" value="NZ_BJYG01000002.1"/>
</dbReference>
<dbReference type="InterPro" id="IPR036271">
    <property type="entry name" value="Tet_transcr_reg_TetR-rel_C_sf"/>
</dbReference>
<keyword evidence="3" id="KW-0804">Transcription</keyword>
<dbReference type="Proteomes" id="UP000321746">
    <property type="component" value="Unassembled WGS sequence"/>
</dbReference>
<dbReference type="SUPFAM" id="SSF48498">
    <property type="entry name" value="Tetracyclin repressor-like, C-terminal domain"/>
    <property type="match status" value="1"/>
</dbReference>
<evidence type="ECO:0000256" key="3">
    <source>
        <dbReference type="ARBA" id="ARBA00023163"/>
    </source>
</evidence>
<dbReference type="EMBL" id="BJYG01000002">
    <property type="protein sequence ID" value="GEN62135.1"/>
    <property type="molecule type" value="Genomic_DNA"/>
</dbReference>
<evidence type="ECO:0000256" key="1">
    <source>
        <dbReference type="ARBA" id="ARBA00023015"/>
    </source>
</evidence>
<evidence type="ECO:0000259" key="6">
    <source>
        <dbReference type="PROSITE" id="PS50977"/>
    </source>
</evidence>
<evidence type="ECO:0000313" key="7">
    <source>
        <dbReference type="EMBL" id="GEN62135.1"/>
    </source>
</evidence>
<dbReference type="GO" id="GO:0003677">
    <property type="term" value="F:DNA binding"/>
    <property type="evidence" value="ECO:0007669"/>
    <property type="project" value="UniProtKB-UniRule"/>
</dbReference>
<organism evidence="7 8">
    <name type="scientific">Acetobacter oeni</name>
    <dbReference type="NCBI Taxonomy" id="304077"/>
    <lineage>
        <taxon>Bacteria</taxon>
        <taxon>Pseudomonadati</taxon>
        <taxon>Pseudomonadota</taxon>
        <taxon>Alphaproteobacteria</taxon>
        <taxon>Acetobacterales</taxon>
        <taxon>Acetobacteraceae</taxon>
        <taxon>Acetobacter</taxon>
    </lineage>
</organism>
<feature type="DNA-binding region" description="H-T-H motif" evidence="4">
    <location>
        <begin position="52"/>
        <end position="71"/>
    </location>
</feature>
<dbReference type="InterPro" id="IPR025996">
    <property type="entry name" value="MT1864/Rv1816-like_C"/>
</dbReference>
<gene>
    <name evidence="7" type="ORF">AOE01nite_03590</name>
</gene>
<comment type="caution">
    <text evidence="7">The sequence shown here is derived from an EMBL/GenBank/DDBJ whole genome shotgun (WGS) entry which is preliminary data.</text>
</comment>
<dbReference type="OrthoDB" id="7056813at2"/>
<feature type="domain" description="HTH tetR-type" evidence="6">
    <location>
        <begin position="29"/>
        <end position="89"/>
    </location>
</feature>
<dbReference type="SUPFAM" id="SSF46689">
    <property type="entry name" value="Homeodomain-like"/>
    <property type="match status" value="1"/>
</dbReference>
<keyword evidence="2 4" id="KW-0238">DNA-binding</keyword>
<dbReference type="InterPro" id="IPR001647">
    <property type="entry name" value="HTH_TetR"/>
</dbReference>
<keyword evidence="8" id="KW-1185">Reference proteome</keyword>
<name>A0A511XGQ6_9PROT</name>
<proteinExistence type="predicted"/>
<dbReference type="AlphaFoldDB" id="A0A511XGQ6"/>
<evidence type="ECO:0000256" key="5">
    <source>
        <dbReference type="SAM" id="MobiDB-lite"/>
    </source>
</evidence>
<feature type="region of interest" description="Disordered" evidence="5">
    <location>
        <begin position="1"/>
        <end position="26"/>
    </location>
</feature>
<accession>A0A511XGQ6</accession>
<dbReference type="Gene3D" id="1.10.357.10">
    <property type="entry name" value="Tetracycline Repressor, domain 2"/>
    <property type="match status" value="1"/>
</dbReference>
<evidence type="ECO:0000256" key="4">
    <source>
        <dbReference type="PROSITE-ProRule" id="PRU00335"/>
    </source>
</evidence>
<keyword evidence="1" id="KW-0805">Transcription regulation</keyword>
<dbReference type="Pfam" id="PF13305">
    <property type="entry name" value="TetR_C_33"/>
    <property type="match status" value="1"/>
</dbReference>
<evidence type="ECO:0000256" key="2">
    <source>
        <dbReference type="ARBA" id="ARBA00023125"/>
    </source>
</evidence>
<protein>
    <submittedName>
        <fullName evidence="7">TetR family transcriptional regulator</fullName>
    </submittedName>
</protein>
<reference evidence="7 8" key="1">
    <citation type="submission" date="2019-07" db="EMBL/GenBank/DDBJ databases">
        <title>Whole genome shotgun sequence of Acetobacter oeni NBRC 105207.</title>
        <authorList>
            <person name="Hosoyama A."/>
            <person name="Uohara A."/>
            <person name="Ohji S."/>
            <person name="Ichikawa N."/>
        </authorList>
    </citation>
    <scope>NUCLEOTIDE SEQUENCE [LARGE SCALE GENOMIC DNA]</scope>
    <source>
        <strain evidence="7 8">NBRC 105207</strain>
    </source>
</reference>
<evidence type="ECO:0000313" key="8">
    <source>
        <dbReference type="Proteomes" id="UP000321746"/>
    </source>
</evidence>
<dbReference type="InterPro" id="IPR009057">
    <property type="entry name" value="Homeodomain-like_sf"/>
</dbReference>
<dbReference type="PROSITE" id="PS50977">
    <property type="entry name" value="HTH_TETR_2"/>
    <property type="match status" value="1"/>
</dbReference>